<feature type="compositionally biased region" description="Polar residues" evidence="1">
    <location>
        <begin position="1665"/>
        <end position="1692"/>
    </location>
</feature>
<reference evidence="3" key="1">
    <citation type="submission" date="2016-06" db="EMBL/GenBank/DDBJ databases">
        <authorList>
            <person name="Varghese N."/>
            <person name="Submissions Spin"/>
        </authorList>
    </citation>
    <scope>NUCLEOTIDE SEQUENCE [LARGE SCALE GENOMIC DNA]</scope>
    <source>
        <strain evidence="3">DSM 45246</strain>
    </source>
</reference>
<dbReference type="InterPro" id="IPR031325">
    <property type="entry name" value="RHS_repeat"/>
</dbReference>
<dbReference type="Proteomes" id="UP000199629">
    <property type="component" value="Unassembled WGS sequence"/>
</dbReference>
<dbReference type="PANTHER" id="PTHR32305">
    <property type="match status" value="1"/>
</dbReference>
<dbReference type="InterPro" id="IPR050708">
    <property type="entry name" value="T6SS_VgrG/RHS"/>
</dbReference>
<organism evidence="2 3">
    <name type="scientific">Micromonospora chaiyaphumensis</name>
    <dbReference type="NCBI Taxonomy" id="307119"/>
    <lineage>
        <taxon>Bacteria</taxon>
        <taxon>Bacillati</taxon>
        <taxon>Actinomycetota</taxon>
        <taxon>Actinomycetes</taxon>
        <taxon>Micromonosporales</taxon>
        <taxon>Micromonosporaceae</taxon>
        <taxon>Micromonospora</taxon>
    </lineage>
</organism>
<dbReference type="Pfam" id="PF05593">
    <property type="entry name" value="RHS_repeat"/>
    <property type="match status" value="1"/>
</dbReference>
<dbReference type="PANTHER" id="PTHR32305:SF17">
    <property type="entry name" value="TRNA NUCLEASE WAPA"/>
    <property type="match status" value="1"/>
</dbReference>
<accession>A0A1C4ZIT7</accession>
<feature type="region of interest" description="Disordered" evidence="1">
    <location>
        <begin position="2050"/>
        <end position="2136"/>
    </location>
</feature>
<dbReference type="InterPro" id="IPR022385">
    <property type="entry name" value="Rhs_assc_core"/>
</dbReference>
<protein>
    <submittedName>
        <fullName evidence="2">RHS repeat-associated core domain-containing protein</fullName>
    </submittedName>
</protein>
<evidence type="ECO:0000313" key="3">
    <source>
        <dbReference type="Proteomes" id="UP000199629"/>
    </source>
</evidence>
<dbReference type="EMBL" id="FMCS01000015">
    <property type="protein sequence ID" value="SCF32882.1"/>
    <property type="molecule type" value="Genomic_DNA"/>
</dbReference>
<evidence type="ECO:0000256" key="1">
    <source>
        <dbReference type="SAM" id="MobiDB-lite"/>
    </source>
</evidence>
<feature type="region of interest" description="Disordered" evidence="1">
    <location>
        <begin position="1665"/>
        <end position="1700"/>
    </location>
</feature>
<proteinExistence type="predicted"/>
<keyword evidence="3" id="KW-1185">Reference proteome</keyword>
<feature type="compositionally biased region" description="Gly residues" evidence="1">
    <location>
        <begin position="2050"/>
        <end position="2068"/>
    </location>
</feature>
<feature type="compositionally biased region" description="Polar residues" evidence="1">
    <location>
        <begin position="2126"/>
        <end position="2136"/>
    </location>
</feature>
<name>A0A1C4ZIT7_9ACTN</name>
<dbReference type="RefSeq" id="WP_244167908.1">
    <property type="nucleotide sequence ID" value="NZ_FMCS01000015.1"/>
</dbReference>
<dbReference type="NCBIfam" id="TIGR03696">
    <property type="entry name" value="Rhs_assc_core"/>
    <property type="match status" value="1"/>
</dbReference>
<dbReference type="Gene3D" id="2.180.10.10">
    <property type="entry name" value="RHS repeat-associated core"/>
    <property type="match status" value="1"/>
</dbReference>
<feature type="region of interest" description="Disordered" evidence="1">
    <location>
        <begin position="31"/>
        <end position="66"/>
    </location>
</feature>
<gene>
    <name evidence="2" type="ORF">GA0070214_11542</name>
</gene>
<evidence type="ECO:0000313" key="2">
    <source>
        <dbReference type="EMBL" id="SCF32882.1"/>
    </source>
</evidence>
<sequence>MLRHGGSRLFARRTRLVASLTAAVITAGTLVGTPASGKPEGVGAAQPPVPAPGRSVDGVKPLPSKFAPARNTARANYLPTRTRWPGAANAQVDLSGAETNASSPVKAKAAGTPVWVSPAPKGRANYAGPKHLDVRVFDRTAAATAGVNGLLVEVTPQSTPSAGDAGTGTVRVGVDYDSFAEAYGGNYGLRLRLVRLPACALTTPQRSECRRQQPLPSINDAAAKTVSAELPVGADSKAGTTNTAMLIAAVAGAGDEGGAGGTYAATELKPSGSWTAGGSTGSFSYSYPLTLPPARSKLAPQLALSYDSSAVDGQTVATNAQASWIGDGWSTPRNYVEQTFVSCKDDPGGSASPKETYDRCYTGPILTLSLNGSSTSMIWDAGKRVWKLQNDNGSDITQVTNSNNGSGTYNTDYWRVTEPDGTVYEFGRNRLPGWTSGKAETKSVDYTPVYSPHAGDPCYDAAGFNASVCTMAYRWNLDYVKDPHGNAMAYYYNQAVNYYGQNEGSTDVPYIRDSNLARIDYGFTDGGAYGTVSNRVVFNTDVRCLSGTCTPLNDTTKANWPDVPYDLVCDQGTDCKSWSPSFFSTIRLTSIETQQYDLTAGKHLPVDSYALAQTMPATGDGTAPTLWLDSITRTGNDLTSGGSTTAITLPSVSFTAIKLANRVDTAGGFPSFYRRRIETVTTETGSVITASYELPVPCTAPVTVAPESNTRSCYPVYWTPDGLTTPKRDWFHKYAVTRVTASDPTGGAPLTSTSYRYVGGAAWRYDDNEVVKAKYRTYGQFRGYGTVETRNGDGVNDPQTLSASTYYRGMSRNNSSTVVNLTDSVGGQHEDLDQLAGRELETTAYRGDGGPVESSTVTSYWISAATATRSRSGLPALTANKMAPIQTWTRQAVTSAGTTTWRYSQTDNTYDTNVDSPTFGLLKFSYDHAVPVSTAYDRCTSTTYAPVNTALNLVGLISQIETVSVACGGFTQGSPASEPGSVNTLTAPVNVDRPAQVVSHVRTYYDDPTFDTVFPQTAAPTKGDVTMVRKAKDYVSGAYVYQTTDRADFDRYGRAVTTYDANGNTSTTAYTDNTVGLTIGVKTTNAEGHETSATVTPMRALTTVSSDVNGVVTSRQFDALGRVKAVWVASRPTSSTPHYRYTYLVQKTGPTATTTETLNNAGAYAISTQIYDAQLRPRQTQDTTPSGGRMITDTFYDSRSWVRATYNGWWDDKNTPGTTPVYAPDLAKKVYNQTFNTYDGAGRVILAESARDNLVVSSTRTIYNGDRTTVIPPTGGTTTATLTDPMGRTTKLLQYTAAPTLVSPSNSFTGTYYLTGGTTVATSYGYDEHGNQATLTDANGSTWNSQYDLLARAASKTDPDAGTSTTKYDGNGNITETTNSRGKTVSYTYDKINRKTGSFAASESGQSPANQLGMWVYDNDNNAVAGMVNPIGKLTTVTAFRNNAAYTTQYSGFTAFGASTGESITIPATEGLLGNTYGFTHKYLAVTGKPYSDTYQASGGLPAETVTYSYKTPLELPNGASSLLATYANGTTYDEYGRVTGGGLNASTSQASIVNLYDDHTGWLKQRKITRTTTVTTDVGQRDYTYDLSGNITKQVETRKLPSVAAETQCYRYDALRQLTSAWTATDNCAVTPTISNRSMVGSGIGSTSAFWTDWNVDTLGNRRSQTQRSLSGGTDTTTNYAYNGNGKNQPHTLTSTSTTGGLTGSTAYTYDTSGNMITRIAGQGNQTLTWDDTGELTSVAGGTNGNSSFLYDADGNLLIQKDPGTATLYLPAQQLTLNTSTNTVSGVRYYALPNGATAVRTGSGSSYSYMIPDHQGNPTLYLNNTAQVPTWRQFTPYGSPRGATVTAPDNRGFLNQPLNTNTGLTQVGARNYDPTTGRFVSIDPLQDLTDPQQWNGYAYANNSPITSSDPSGLIPEDCLDHDCYGYSPTKGCPGGCGTPANEHWGKSRGYTGSAPKRRHDPRILGHVIKVPDTVPLEEFTRRWNQQRGEWFGREYFSNDELMVEDERALAMNICHEMGRPGGCQQWIEELYNPYIDWMAANLPSDELPGAGGGSGFGGGAGGRGAGGSPRLPELGSPNPGRIHFRPDTGGKLPASWGNGKPNKKGVGTRWQDPKNQGNGVRIDQGNPNSPSPSQQVDHVVVRSNGKVIGRDGKPITGAINEDPTNAHIPLSEWQKWSSWNHP</sequence>